<keyword evidence="3" id="KW-1185">Reference proteome</keyword>
<accession>A0A2W2BU76</accession>
<dbReference type="RefSeq" id="WP_111254643.1">
    <property type="nucleotide sequence ID" value="NZ_POTW01000020.1"/>
</dbReference>
<dbReference type="Proteomes" id="UP000248764">
    <property type="component" value="Unassembled WGS sequence"/>
</dbReference>
<evidence type="ECO:0000313" key="2">
    <source>
        <dbReference type="EMBL" id="PZF83914.1"/>
    </source>
</evidence>
<feature type="chain" id="PRO_5039620623" evidence="1">
    <location>
        <begin position="24"/>
        <end position="692"/>
    </location>
</feature>
<keyword evidence="1" id="KW-0732">Signal</keyword>
<comment type="caution">
    <text evidence="2">The sequence shown here is derived from an EMBL/GenBank/DDBJ whole genome shotgun (WGS) entry which is preliminary data.</text>
</comment>
<dbReference type="AlphaFoldDB" id="A0A2W2BU76"/>
<evidence type="ECO:0000313" key="3">
    <source>
        <dbReference type="Proteomes" id="UP000248764"/>
    </source>
</evidence>
<protein>
    <submittedName>
        <fullName evidence="2">Uncharacterized protein</fullName>
    </submittedName>
</protein>
<dbReference type="InterPro" id="IPR011044">
    <property type="entry name" value="Quino_amine_DH_bsu"/>
</dbReference>
<name>A0A2W2BU76_9ACTN</name>
<sequence length="692" mass="74373">MRLRKRPSWLLAVSALIAATALAPVTAATAETTYPQYTDRGTVPLTATTTSGGETARMPDGTYRTWLAVTGLPAAGVPAYLAEIDPFTRTVVNKYPMENASGAWGVSVADNGDVYVATSVNGDLFRLPWGSGAIENLGRPLPDVSFLWEGDTDENGTYYIGTYHGYATGGLPPAHLVSWDPDTRQYRDYGTFGDRYTYVRSVEYVDGQLYVGVGPFTAFYRVDPVTGAKTEIALPPGVSGDKYTYQLDDAGGFLYVLFAGGIEPAVGWVYDVARQQWSRHGSLGAYAGQSVTSAARNGEVYMVRGGELTAYQPHGGRFRPTGFVGNPDLGGLSAAKGIERVVDPATGHEMIVGGQPTGVIFQYDLETGEGSIGPVDGLTGTPTAPRSLAVGPDDRVYGGGYFSGGLVAWDPGTTEWSVYQFHHQIEGMATHNGILYLGVYPNAEIYAYDPALPFSDTNPKLVFDLKAYGQERPWTLVSAGDYLAVGTSPKNSETEGALALYDPDDGTYRVFKGIAGPQEISALTYRDGIVYGGSLGCCPSKQDGRVFALDAATGQKLWETVPMPGEHGVNGLAFDDQGRLFGLTAGKSFELDLATRQVTRSAEYVAYNWPPTVGFQPRAVNLVFDPHDGFLYGTVVSRFVRIDRDTLVNTAPDVRAQPSLFAAPPTGVGPKYFLQGNNRLVESLWYPSEEAP</sequence>
<proteinExistence type="predicted"/>
<organism evidence="2 3">
    <name type="scientific">Jiangella anatolica</name>
    <dbReference type="NCBI Taxonomy" id="2670374"/>
    <lineage>
        <taxon>Bacteria</taxon>
        <taxon>Bacillati</taxon>
        <taxon>Actinomycetota</taxon>
        <taxon>Actinomycetes</taxon>
        <taxon>Jiangellales</taxon>
        <taxon>Jiangellaceae</taxon>
        <taxon>Jiangella</taxon>
    </lineage>
</organism>
<dbReference type="EMBL" id="POTW01000020">
    <property type="protein sequence ID" value="PZF83914.1"/>
    <property type="molecule type" value="Genomic_DNA"/>
</dbReference>
<dbReference type="SUPFAM" id="SSF50969">
    <property type="entry name" value="YVTN repeat-like/Quinoprotein amine dehydrogenase"/>
    <property type="match status" value="2"/>
</dbReference>
<dbReference type="Gene3D" id="2.40.10.480">
    <property type="match status" value="1"/>
</dbReference>
<evidence type="ECO:0000256" key="1">
    <source>
        <dbReference type="SAM" id="SignalP"/>
    </source>
</evidence>
<gene>
    <name evidence="2" type="ORF">C1I92_10645</name>
</gene>
<reference evidence="2 3" key="1">
    <citation type="submission" date="2018-01" db="EMBL/GenBank/DDBJ databases">
        <title>Draft genome sequence of Jiangella sp. GTF31.</title>
        <authorList>
            <person name="Sahin N."/>
            <person name="Ay H."/>
            <person name="Saygin H."/>
        </authorList>
    </citation>
    <scope>NUCLEOTIDE SEQUENCE [LARGE SCALE GENOMIC DNA]</scope>
    <source>
        <strain evidence="2 3">GTF31</strain>
    </source>
</reference>
<feature type="signal peptide" evidence="1">
    <location>
        <begin position="1"/>
        <end position="23"/>
    </location>
</feature>